<keyword evidence="1" id="KW-1133">Transmembrane helix</keyword>
<dbReference type="Pfam" id="PF18902">
    <property type="entry name" value="DUF5658"/>
    <property type="match status" value="1"/>
</dbReference>
<keyword evidence="1" id="KW-0812">Transmembrane</keyword>
<dbReference type="Proteomes" id="UP001597092">
    <property type="component" value="Unassembled WGS sequence"/>
</dbReference>
<name>A0ABD6DYV8_9EURY</name>
<sequence length="118" mass="12840">MKLPSGLRLEGTPFDGREFSRLWFVATATYGVGDIVTTIALIGFSEKVREANPLIRAAVDALGNAGLVGLKLAVFLTFILVSVDAAQREDPIFYYLPPIVLTVMGTFTTVYNVRLLMG</sequence>
<organism evidence="3 4">
    <name type="scientific">Halobellus litoreus</name>
    <dbReference type="NCBI Taxonomy" id="755310"/>
    <lineage>
        <taxon>Archaea</taxon>
        <taxon>Methanobacteriati</taxon>
        <taxon>Methanobacteriota</taxon>
        <taxon>Stenosarchaea group</taxon>
        <taxon>Halobacteria</taxon>
        <taxon>Halobacteriales</taxon>
        <taxon>Haloferacaceae</taxon>
        <taxon>Halobellus</taxon>
    </lineage>
</organism>
<accession>A0ABD6DYV8</accession>
<dbReference type="AlphaFoldDB" id="A0ABD6DYV8"/>
<dbReference type="EMBL" id="JBHUDP010000012">
    <property type="protein sequence ID" value="MFD1687436.1"/>
    <property type="molecule type" value="Genomic_DNA"/>
</dbReference>
<feature type="transmembrane region" description="Helical" evidence="1">
    <location>
        <begin position="57"/>
        <end position="80"/>
    </location>
</feature>
<keyword evidence="1" id="KW-0472">Membrane</keyword>
<keyword evidence="4" id="KW-1185">Reference proteome</keyword>
<feature type="transmembrane region" description="Helical" evidence="1">
    <location>
        <begin position="92"/>
        <end position="113"/>
    </location>
</feature>
<proteinExistence type="predicted"/>
<reference evidence="3 4" key="1">
    <citation type="journal article" date="2019" name="Int. J. Syst. Evol. Microbiol.">
        <title>The Global Catalogue of Microorganisms (GCM) 10K type strain sequencing project: providing services to taxonomists for standard genome sequencing and annotation.</title>
        <authorList>
            <consortium name="The Broad Institute Genomics Platform"/>
            <consortium name="The Broad Institute Genome Sequencing Center for Infectious Disease"/>
            <person name="Wu L."/>
            <person name="Ma J."/>
        </authorList>
    </citation>
    <scope>NUCLEOTIDE SEQUENCE [LARGE SCALE GENOMIC DNA]</scope>
    <source>
        <strain evidence="3 4">CGMCC 1.10387</strain>
    </source>
</reference>
<evidence type="ECO:0000313" key="4">
    <source>
        <dbReference type="Proteomes" id="UP001597092"/>
    </source>
</evidence>
<evidence type="ECO:0000313" key="3">
    <source>
        <dbReference type="EMBL" id="MFD1687436.1"/>
    </source>
</evidence>
<dbReference type="RefSeq" id="WP_256305631.1">
    <property type="nucleotide sequence ID" value="NZ_JANHAW010000001.1"/>
</dbReference>
<comment type="caution">
    <text evidence="3">The sequence shown here is derived from an EMBL/GenBank/DDBJ whole genome shotgun (WGS) entry which is preliminary data.</text>
</comment>
<evidence type="ECO:0000259" key="2">
    <source>
        <dbReference type="Pfam" id="PF18902"/>
    </source>
</evidence>
<feature type="domain" description="DUF5658" evidence="2">
    <location>
        <begin position="25"/>
        <end position="117"/>
    </location>
</feature>
<gene>
    <name evidence="3" type="ORF">ACFSAS_17715</name>
</gene>
<feature type="transmembrane region" description="Helical" evidence="1">
    <location>
        <begin position="22"/>
        <end position="45"/>
    </location>
</feature>
<dbReference type="InterPro" id="IPR043717">
    <property type="entry name" value="DUF5658"/>
</dbReference>
<evidence type="ECO:0000256" key="1">
    <source>
        <dbReference type="SAM" id="Phobius"/>
    </source>
</evidence>
<protein>
    <recommendedName>
        <fullName evidence="2">DUF5658 domain-containing protein</fullName>
    </recommendedName>
</protein>